<evidence type="ECO:0000313" key="2">
    <source>
        <dbReference type="Proteomes" id="UP000808337"/>
    </source>
</evidence>
<accession>A0A9D7XRY2</accession>
<proteinExistence type="predicted"/>
<evidence type="ECO:0000313" key="1">
    <source>
        <dbReference type="EMBL" id="MBK9981868.1"/>
    </source>
</evidence>
<gene>
    <name evidence="1" type="ORF">IPP15_05495</name>
</gene>
<sequence length="79" mass="9419">MRFYLFFTIFLGWMVLFWGCAYNAVHDFDSEHCKTDFTGFPDIPGWKHNFIPMDAAIRGTREFYFFEEEKGMVLTNNSI</sequence>
<dbReference type="AlphaFoldDB" id="A0A9D7XRY2"/>
<organism evidence="1 2">
    <name type="scientific">Candidatus Opimibacter skivensis</name>
    <dbReference type="NCBI Taxonomy" id="2982028"/>
    <lineage>
        <taxon>Bacteria</taxon>
        <taxon>Pseudomonadati</taxon>
        <taxon>Bacteroidota</taxon>
        <taxon>Saprospiria</taxon>
        <taxon>Saprospirales</taxon>
        <taxon>Saprospiraceae</taxon>
        <taxon>Candidatus Opimibacter</taxon>
    </lineage>
</organism>
<dbReference type="EMBL" id="JADKGY010000001">
    <property type="protein sequence ID" value="MBK9981868.1"/>
    <property type="molecule type" value="Genomic_DNA"/>
</dbReference>
<comment type="caution">
    <text evidence="1">The sequence shown here is derived from an EMBL/GenBank/DDBJ whole genome shotgun (WGS) entry which is preliminary data.</text>
</comment>
<dbReference type="Proteomes" id="UP000808337">
    <property type="component" value="Unassembled WGS sequence"/>
</dbReference>
<reference evidence="1 2" key="1">
    <citation type="submission" date="2020-10" db="EMBL/GenBank/DDBJ databases">
        <title>Connecting structure to function with the recovery of over 1000 high-quality activated sludge metagenome-assembled genomes encoding full-length rRNA genes using long-read sequencing.</title>
        <authorList>
            <person name="Singleton C.M."/>
            <person name="Petriglieri F."/>
            <person name="Kristensen J.M."/>
            <person name="Kirkegaard R.H."/>
            <person name="Michaelsen T.Y."/>
            <person name="Andersen M.H."/>
            <person name="Karst S.M."/>
            <person name="Dueholm M.S."/>
            <person name="Nielsen P.H."/>
            <person name="Albertsen M."/>
        </authorList>
    </citation>
    <scope>NUCLEOTIDE SEQUENCE [LARGE SCALE GENOMIC DNA]</scope>
    <source>
        <strain evidence="1">Ribe_18-Q3-R11-54_MAXAC.273</strain>
    </source>
</reference>
<name>A0A9D7XRY2_9BACT</name>
<protein>
    <submittedName>
        <fullName evidence="1">Uncharacterized protein</fullName>
    </submittedName>
</protein>